<evidence type="ECO:0000256" key="1">
    <source>
        <dbReference type="SAM" id="MobiDB-lite"/>
    </source>
</evidence>
<dbReference type="Gene3D" id="1.10.150.320">
    <property type="entry name" value="Photosystem II 12 kDa extrinsic protein"/>
    <property type="match status" value="1"/>
</dbReference>
<keyword evidence="2" id="KW-0732">Signal</keyword>
<organism evidence="3 4">
    <name type="scientific">Paracidovorax wautersii</name>
    <dbReference type="NCBI Taxonomy" id="1177982"/>
    <lineage>
        <taxon>Bacteria</taxon>
        <taxon>Pseudomonadati</taxon>
        <taxon>Pseudomonadota</taxon>
        <taxon>Betaproteobacteria</taxon>
        <taxon>Burkholderiales</taxon>
        <taxon>Comamonadaceae</taxon>
        <taxon>Paracidovorax</taxon>
    </lineage>
</organism>
<dbReference type="InterPro" id="IPR010994">
    <property type="entry name" value="RuvA_2-like"/>
</dbReference>
<evidence type="ECO:0000313" key="4">
    <source>
        <dbReference type="Proteomes" id="UP000461670"/>
    </source>
</evidence>
<dbReference type="AlphaFoldDB" id="A0A7V8FQE8"/>
<dbReference type="InterPro" id="IPR051675">
    <property type="entry name" value="Endo/Exo/Phosphatase_dom_1"/>
</dbReference>
<dbReference type="PANTHER" id="PTHR21180:SF32">
    <property type="entry name" value="ENDONUCLEASE_EXONUCLEASE_PHOSPHATASE FAMILY DOMAIN-CONTAINING PROTEIN 1"/>
    <property type="match status" value="1"/>
</dbReference>
<evidence type="ECO:0008006" key="5">
    <source>
        <dbReference type="Google" id="ProtNLM"/>
    </source>
</evidence>
<dbReference type="EMBL" id="WNDQ01000012">
    <property type="protein sequence ID" value="KAF1022419.1"/>
    <property type="molecule type" value="Genomic_DNA"/>
</dbReference>
<dbReference type="GO" id="GO:0015627">
    <property type="term" value="C:type II protein secretion system complex"/>
    <property type="evidence" value="ECO:0007669"/>
    <property type="project" value="TreeGrafter"/>
</dbReference>
<accession>A0A7V8FQE8</accession>
<dbReference type="Proteomes" id="UP000461670">
    <property type="component" value="Unassembled WGS sequence"/>
</dbReference>
<protein>
    <recommendedName>
        <fullName evidence="5">Competence protein ComEA</fullName>
    </recommendedName>
</protein>
<sequence length="113" mass="11582">MWKRLVLALSAAGFALAASAVDINKGNPQELTAIKGIGPALSERIVAERKNGNFKNWDDVIARVKGVGDTAATKLSANGLTVNGGAYKTAALAPKDGKAPAKASGSKPEPVKK</sequence>
<evidence type="ECO:0000313" key="3">
    <source>
        <dbReference type="EMBL" id="KAF1022419.1"/>
    </source>
</evidence>
<name>A0A7V8FQE8_9BURK</name>
<dbReference type="Pfam" id="PF12836">
    <property type="entry name" value="HHH_3"/>
    <property type="match status" value="1"/>
</dbReference>
<gene>
    <name evidence="3" type="ORF">GAK30_01203</name>
</gene>
<dbReference type="GO" id="GO:0015628">
    <property type="term" value="P:protein secretion by the type II secretion system"/>
    <property type="evidence" value="ECO:0007669"/>
    <property type="project" value="TreeGrafter"/>
</dbReference>
<proteinExistence type="predicted"/>
<feature type="region of interest" description="Disordered" evidence="1">
    <location>
        <begin position="94"/>
        <end position="113"/>
    </location>
</feature>
<evidence type="ECO:0000256" key="2">
    <source>
        <dbReference type="SAM" id="SignalP"/>
    </source>
</evidence>
<dbReference type="SUPFAM" id="SSF47781">
    <property type="entry name" value="RuvA domain 2-like"/>
    <property type="match status" value="1"/>
</dbReference>
<feature type="signal peptide" evidence="2">
    <location>
        <begin position="1"/>
        <end position="20"/>
    </location>
</feature>
<reference evidence="4" key="1">
    <citation type="journal article" date="2020" name="MBio">
        <title>Horizontal gene transfer to a defensive symbiont with a reduced genome amongst a multipartite beetle microbiome.</title>
        <authorList>
            <person name="Waterworth S.C."/>
            <person name="Florez L.V."/>
            <person name="Rees E.R."/>
            <person name="Hertweck C."/>
            <person name="Kaltenpoth M."/>
            <person name="Kwan J.C."/>
        </authorList>
    </citation>
    <scope>NUCLEOTIDE SEQUENCE [LARGE SCALE GENOMIC DNA]</scope>
</reference>
<dbReference type="PANTHER" id="PTHR21180">
    <property type="entry name" value="ENDONUCLEASE/EXONUCLEASE/PHOSPHATASE FAMILY DOMAIN-CONTAINING PROTEIN 1"/>
    <property type="match status" value="1"/>
</dbReference>
<comment type="caution">
    <text evidence="3">The sequence shown here is derived from an EMBL/GenBank/DDBJ whole genome shotgun (WGS) entry which is preliminary data.</text>
</comment>
<feature type="chain" id="PRO_5030622907" description="Competence protein ComEA" evidence="2">
    <location>
        <begin position="21"/>
        <end position="113"/>
    </location>
</feature>